<dbReference type="EMBL" id="JAPNKA010000001">
    <property type="protein sequence ID" value="MCY1079470.1"/>
    <property type="molecule type" value="Genomic_DNA"/>
</dbReference>
<accession>A0ABT4ACR6</accession>
<gene>
    <name evidence="1" type="ORF">OV287_33935</name>
</gene>
<comment type="caution">
    <text evidence="1">The sequence shown here is derived from an EMBL/GenBank/DDBJ whole genome shotgun (WGS) entry which is preliminary data.</text>
</comment>
<keyword evidence="2" id="KW-1185">Reference proteome</keyword>
<dbReference type="RefSeq" id="WP_267538187.1">
    <property type="nucleotide sequence ID" value="NZ_JAPNKA010000001.1"/>
</dbReference>
<organism evidence="1 2">
    <name type="scientific">Archangium lansingense</name>
    <dbReference type="NCBI Taxonomy" id="2995310"/>
    <lineage>
        <taxon>Bacteria</taxon>
        <taxon>Pseudomonadati</taxon>
        <taxon>Myxococcota</taxon>
        <taxon>Myxococcia</taxon>
        <taxon>Myxococcales</taxon>
        <taxon>Cystobacterineae</taxon>
        <taxon>Archangiaceae</taxon>
        <taxon>Archangium</taxon>
    </lineage>
</organism>
<evidence type="ECO:0000313" key="1">
    <source>
        <dbReference type="EMBL" id="MCY1079470.1"/>
    </source>
</evidence>
<dbReference type="Proteomes" id="UP001207654">
    <property type="component" value="Unassembled WGS sequence"/>
</dbReference>
<sequence>MQLREGGGARQGARVSGAVLPLPLRLLLGVGFLPVSSYLLEFVAAVRWRPGTAKTSPLSLL</sequence>
<name>A0ABT4ACR6_9BACT</name>
<evidence type="ECO:0000313" key="2">
    <source>
        <dbReference type="Proteomes" id="UP001207654"/>
    </source>
</evidence>
<proteinExistence type="predicted"/>
<reference evidence="1 2" key="1">
    <citation type="submission" date="2022-11" db="EMBL/GenBank/DDBJ databases">
        <title>Minimal conservation of predation-associated metabolite biosynthetic gene clusters underscores biosynthetic potential of Myxococcota including descriptions for ten novel species: Archangium lansinium sp. nov., Myxococcus landrumus sp. nov., Nannocystis bai.</title>
        <authorList>
            <person name="Ahearne A."/>
            <person name="Stevens C."/>
            <person name="Phillips K."/>
        </authorList>
    </citation>
    <scope>NUCLEOTIDE SEQUENCE [LARGE SCALE GENOMIC DNA]</scope>
    <source>
        <strain evidence="1 2">MIWBW</strain>
    </source>
</reference>
<protein>
    <submittedName>
        <fullName evidence="1">Uncharacterized protein</fullName>
    </submittedName>
</protein>